<keyword evidence="1 6" id="KW-0245">EGF-like domain</keyword>
<dbReference type="PANTHER" id="PTHR45836:SF13">
    <property type="entry name" value="PROTEIN CRUMBS"/>
    <property type="match status" value="1"/>
</dbReference>
<sequence>MDACFHPLCVPGAVCRNLDHGKYYECICNGHSGPECEASYNPCESNPCQNSGVCVPLGADFRCECPRGWKGRECNMPLSPCEAAEQNLTGALLPHGNSSTAFAITAAGMLSPVCNNKGVCEDRQYDYKCLCVKGWTGERCEERDTSNLIIIGVIGIGILLIVLLALVPCLLRMREKKKKRLDPGNGFIYQYNSPFTVAAYGSPALSPIYFTQPQYISGLPAVGNVNEYEYCNSTYNSSLSSEMRTFRPAGLLEPTDGSHASPAAPPPLPERPTTLLPLSPESVVFRSSNAASARMRATSTNSSQPLLTCSSVDDDVLALPRRSCTDVRSSTNWFLSLRR</sequence>
<keyword evidence="8" id="KW-0472">Membrane</keyword>
<organism evidence="10">
    <name type="scientific">Schistocephalus solidus</name>
    <name type="common">Tapeworm</name>
    <dbReference type="NCBI Taxonomy" id="70667"/>
    <lineage>
        <taxon>Eukaryota</taxon>
        <taxon>Metazoa</taxon>
        <taxon>Spiralia</taxon>
        <taxon>Lophotrochozoa</taxon>
        <taxon>Platyhelminthes</taxon>
        <taxon>Cestoda</taxon>
        <taxon>Eucestoda</taxon>
        <taxon>Diphyllobothriidea</taxon>
        <taxon>Diphyllobothriidae</taxon>
        <taxon>Schistocephalus</taxon>
    </lineage>
</organism>
<evidence type="ECO:0000256" key="7">
    <source>
        <dbReference type="SAM" id="MobiDB-lite"/>
    </source>
</evidence>
<dbReference type="Pfam" id="PF00008">
    <property type="entry name" value="EGF"/>
    <property type="match status" value="1"/>
</dbReference>
<feature type="disulfide bond" evidence="6">
    <location>
        <begin position="65"/>
        <end position="74"/>
    </location>
</feature>
<evidence type="ECO:0000256" key="2">
    <source>
        <dbReference type="ARBA" id="ARBA00022729"/>
    </source>
</evidence>
<protein>
    <recommendedName>
        <fullName evidence="9">EGF-like domain-containing protein</fullName>
    </recommendedName>
</protein>
<feature type="domain" description="EGF-like" evidence="9">
    <location>
        <begin position="39"/>
        <end position="75"/>
    </location>
</feature>
<keyword evidence="8" id="KW-0812">Transmembrane</keyword>
<feature type="disulfide bond" evidence="6">
    <location>
        <begin position="131"/>
        <end position="140"/>
    </location>
</feature>
<dbReference type="GO" id="GO:0005886">
    <property type="term" value="C:plasma membrane"/>
    <property type="evidence" value="ECO:0007669"/>
    <property type="project" value="TreeGrafter"/>
</dbReference>
<keyword evidence="5" id="KW-0325">Glycoprotein</keyword>
<keyword evidence="3" id="KW-0677">Repeat</keyword>
<dbReference type="GO" id="GO:0007411">
    <property type="term" value="P:axon guidance"/>
    <property type="evidence" value="ECO:0007669"/>
    <property type="project" value="TreeGrafter"/>
</dbReference>
<dbReference type="InterPro" id="IPR000152">
    <property type="entry name" value="EGF-type_Asp/Asn_hydroxyl_site"/>
</dbReference>
<dbReference type="SUPFAM" id="SSF57196">
    <property type="entry name" value="EGF/Laminin"/>
    <property type="match status" value="2"/>
</dbReference>
<evidence type="ECO:0000256" key="3">
    <source>
        <dbReference type="ARBA" id="ARBA00022737"/>
    </source>
</evidence>
<feature type="disulfide bond" evidence="6">
    <location>
        <begin position="9"/>
        <end position="26"/>
    </location>
</feature>
<dbReference type="EMBL" id="GEEE01022170">
    <property type="protein sequence ID" value="JAP41055.1"/>
    <property type="molecule type" value="Transcribed_RNA"/>
</dbReference>
<evidence type="ECO:0000259" key="9">
    <source>
        <dbReference type="PROSITE" id="PS50026"/>
    </source>
</evidence>
<dbReference type="Pfam" id="PF23106">
    <property type="entry name" value="EGF_Teneurin"/>
    <property type="match status" value="1"/>
</dbReference>
<evidence type="ECO:0000256" key="8">
    <source>
        <dbReference type="SAM" id="Phobius"/>
    </source>
</evidence>
<feature type="transmembrane region" description="Helical" evidence="8">
    <location>
        <begin position="148"/>
        <end position="171"/>
    </location>
</feature>
<reference evidence="10" key="1">
    <citation type="submission" date="2016-01" db="EMBL/GenBank/DDBJ databases">
        <title>Reference transcriptome for the parasite Schistocephalus solidus: insights into the molecular evolution of parasitism.</title>
        <authorList>
            <person name="Hebert F.O."/>
            <person name="Grambauer S."/>
            <person name="Barber I."/>
            <person name="Landry C.R."/>
            <person name="Aubin-Horth N."/>
        </authorList>
    </citation>
    <scope>NUCLEOTIDE SEQUENCE</scope>
</reference>
<dbReference type="PROSITE" id="PS00022">
    <property type="entry name" value="EGF_1"/>
    <property type="match status" value="2"/>
</dbReference>
<evidence type="ECO:0000313" key="10">
    <source>
        <dbReference type="EMBL" id="JAP57266.1"/>
    </source>
</evidence>
<dbReference type="PROSITE" id="PS01186">
    <property type="entry name" value="EGF_2"/>
    <property type="match status" value="2"/>
</dbReference>
<accession>A0A0X3QCV1</accession>
<proteinExistence type="predicted"/>
<dbReference type="InterPro" id="IPR051355">
    <property type="entry name" value="Notch/Slit_guidance"/>
</dbReference>
<dbReference type="SMART" id="SM00179">
    <property type="entry name" value="EGF_CA"/>
    <property type="match status" value="2"/>
</dbReference>
<dbReference type="InterPro" id="IPR000742">
    <property type="entry name" value="EGF"/>
</dbReference>
<dbReference type="PANTHER" id="PTHR45836">
    <property type="entry name" value="SLIT HOMOLOG"/>
    <property type="match status" value="1"/>
</dbReference>
<dbReference type="GO" id="GO:0009986">
    <property type="term" value="C:cell surface"/>
    <property type="evidence" value="ECO:0007669"/>
    <property type="project" value="TreeGrafter"/>
</dbReference>
<gene>
    <name evidence="10" type="ORF">TR143600</name>
</gene>
<name>A0A0X3QCV1_SCHSO</name>
<dbReference type="GO" id="GO:0007219">
    <property type="term" value="P:Notch signaling pathway"/>
    <property type="evidence" value="ECO:0007669"/>
    <property type="project" value="TreeGrafter"/>
</dbReference>
<dbReference type="SMART" id="SM00181">
    <property type="entry name" value="EGF"/>
    <property type="match status" value="3"/>
</dbReference>
<feature type="domain" description="EGF-like" evidence="9">
    <location>
        <begin position="1"/>
        <end position="37"/>
    </location>
</feature>
<keyword evidence="4 6" id="KW-1015">Disulfide bond</keyword>
<evidence type="ECO:0000256" key="5">
    <source>
        <dbReference type="ARBA" id="ARBA00023180"/>
    </source>
</evidence>
<dbReference type="InterPro" id="IPR001881">
    <property type="entry name" value="EGF-like_Ca-bd_dom"/>
</dbReference>
<evidence type="ECO:0000256" key="1">
    <source>
        <dbReference type="ARBA" id="ARBA00022536"/>
    </source>
</evidence>
<dbReference type="Gene3D" id="2.10.25.10">
    <property type="entry name" value="Laminin"/>
    <property type="match status" value="2"/>
</dbReference>
<evidence type="ECO:0000256" key="4">
    <source>
        <dbReference type="ARBA" id="ARBA00023157"/>
    </source>
</evidence>
<dbReference type="AlphaFoldDB" id="A0A0X3QCV1"/>
<dbReference type="GO" id="GO:0005509">
    <property type="term" value="F:calcium ion binding"/>
    <property type="evidence" value="ECO:0007669"/>
    <property type="project" value="InterPro"/>
</dbReference>
<feature type="domain" description="EGF-like" evidence="9">
    <location>
        <begin position="103"/>
        <end position="141"/>
    </location>
</feature>
<dbReference type="FunFam" id="2.10.25.10:FF:000321">
    <property type="entry name" value="Protein delta homolog 1"/>
    <property type="match status" value="1"/>
</dbReference>
<keyword evidence="8" id="KW-1133">Transmembrane helix</keyword>
<dbReference type="PROSITE" id="PS00010">
    <property type="entry name" value="ASX_HYDROXYL"/>
    <property type="match status" value="1"/>
</dbReference>
<comment type="caution">
    <text evidence="6">Lacks conserved residue(s) required for the propagation of feature annotation.</text>
</comment>
<dbReference type="GO" id="GO:0043235">
    <property type="term" value="C:receptor complex"/>
    <property type="evidence" value="ECO:0007669"/>
    <property type="project" value="TreeGrafter"/>
</dbReference>
<feature type="region of interest" description="Disordered" evidence="7">
    <location>
        <begin position="250"/>
        <end position="274"/>
    </location>
</feature>
<keyword evidence="2" id="KW-0732">Signal</keyword>
<dbReference type="EMBL" id="GEEE01005959">
    <property type="protein sequence ID" value="JAP57266.1"/>
    <property type="molecule type" value="Transcribed_RNA"/>
</dbReference>
<dbReference type="PROSITE" id="PS50026">
    <property type="entry name" value="EGF_3"/>
    <property type="match status" value="3"/>
</dbReference>
<dbReference type="CDD" id="cd00054">
    <property type="entry name" value="EGF_CA"/>
    <property type="match status" value="2"/>
</dbReference>
<evidence type="ECO:0000256" key="6">
    <source>
        <dbReference type="PROSITE-ProRule" id="PRU00076"/>
    </source>
</evidence>